<sequence>MSAAEVETVAASVTDTVAARLAAICDMIQGHRASGTPISARRAAAISAMIDDVAATAAEGRPRAFRRKRRMASARGYKQEGRRLGQQGGSGGVVVMARHRATGRAVAVKSLHRRSGGSYVGDVLREACFTAAGGGHPSLVTFRTVARKPGTTDYSIVTDYVGPSLRAVMGDRGGRPFPEAEVRRIMRQLLAGAAAMHGRGIVHRDVRPDNILVGDGGAVKICNYGAAKSMAEKDPPCYDPAGTCAYVAPEVLVKNADHGELVDTWSLGCVMAELLTGKPPFAGEDEAHQLFKIFDVVGVPCRRAWQALKPQVHDDKVQLWRARQHRRVGLGPRNRLRELIPEETLSGEGFQVLKGLLSCDPEKRLTTATALQCPWFTEDDDDAPVSGMIITVSKIGSMASKSLLLAMSSIGCALAGLLRPKALRL</sequence>
<keyword evidence="2" id="KW-0067">ATP-binding</keyword>
<evidence type="ECO:0000313" key="4">
    <source>
        <dbReference type="EMBL" id="KAG2611168.1"/>
    </source>
</evidence>
<dbReference type="PROSITE" id="PS00109">
    <property type="entry name" value="PROTEIN_KINASE_TYR"/>
    <property type="match status" value="1"/>
</dbReference>
<evidence type="ECO:0000313" key="5">
    <source>
        <dbReference type="Proteomes" id="UP000823388"/>
    </source>
</evidence>
<dbReference type="Gene3D" id="1.10.510.10">
    <property type="entry name" value="Transferase(Phosphotransferase) domain 1"/>
    <property type="match status" value="1"/>
</dbReference>
<evidence type="ECO:0000256" key="1">
    <source>
        <dbReference type="ARBA" id="ARBA00022741"/>
    </source>
</evidence>
<organism evidence="4 5">
    <name type="scientific">Panicum virgatum</name>
    <name type="common">Blackwell switchgrass</name>
    <dbReference type="NCBI Taxonomy" id="38727"/>
    <lineage>
        <taxon>Eukaryota</taxon>
        <taxon>Viridiplantae</taxon>
        <taxon>Streptophyta</taxon>
        <taxon>Embryophyta</taxon>
        <taxon>Tracheophyta</taxon>
        <taxon>Spermatophyta</taxon>
        <taxon>Magnoliopsida</taxon>
        <taxon>Liliopsida</taxon>
        <taxon>Poales</taxon>
        <taxon>Poaceae</taxon>
        <taxon>PACMAD clade</taxon>
        <taxon>Panicoideae</taxon>
        <taxon>Panicodae</taxon>
        <taxon>Paniceae</taxon>
        <taxon>Panicinae</taxon>
        <taxon>Panicum</taxon>
        <taxon>Panicum sect. Hiantes</taxon>
    </lineage>
</organism>
<dbReference type="Proteomes" id="UP000823388">
    <property type="component" value="Chromosome 4K"/>
</dbReference>
<dbReference type="GO" id="GO:0004713">
    <property type="term" value="F:protein tyrosine kinase activity"/>
    <property type="evidence" value="ECO:0007669"/>
    <property type="project" value="InterPro"/>
</dbReference>
<name>A0A8T0TNC5_PANVG</name>
<comment type="caution">
    <text evidence="4">The sequence shown here is derived from an EMBL/GenBank/DDBJ whole genome shotgun (WGS) entry which is preliminary data.</text>
</comment>
<dbReference type="FunFam" id="1.10.510.10:FF:001165">
    <property type="entry name" value="Protein kinase domain containing protein"/>
    <property type="match status" value="1"/>
</dbReference>
<dbReference type="Gene3D" id="3.30.200.20">
    <property type="entry name" value="Phosphorylase Kinase, domain 1"/>
    <property type="match status" value="1"/>
</dbReference>
<reference evidence="4" key="1">
    <citation type="submission" date="2020-05" db="EMBL/GenBank/DDBJ databases">
        <title>WGS assembly of Panicum virgatum.</title>
        <authorList>
            <person name="Lovell J.T."/>
            <person name="Jenkins J."/>
            <person name="Shu S."/>
            <person name="Juenger T.E."/>
            <person name="Schmutz J."/>
        </authorList>
    </citation>
    <scope>NUCLEOTIDE SEQUENCE</scope>
    <source>
        <strain evidence="4">AP13</strain>
    </source>
</reference>
<keyword evidence="1" id="KW-0547">Nucleotide-binding</keyword>
<feature type="domain" description="Protein kinase" evidence="3">
    <location>
        <begin position="80"/>
        <end position="376"/>
    </location>
</feature>
<dbReference type="OrthoDB" id="603767at2759"/>
<dbReference type="Pfam" id="PF00069">
    <property type="entry name" value="Pkinase"/>
    <property type="match status" value="1"/>
</dbReference>
<keyword evidence="5" id="KW-1185">Reference proteome</keyword>
<gene>
    <name evidence="4" type="ORF">PVAP13_4KG135305</name>
</gene>
<dbReference type="InterPro" id="IPR011009">
    <property type="entry name" value="Kinase-like_dom_sf"/>
</dbReference>
<dbReference type="GO" id="GO:0005524">
    <property type="term" value="F:ATP binding"/>
    <property type="evidence" value="ECO:0007669"/>
    <property type="project" value="UniProtKB-KW"/>
</dbReference>
<proteinExistence type="predicted"/>
<dbReference type="EMBL" id="CM029043">
    <property type="protein sequence ID" value="KAG2611168.1"/>
    <property type="molecule type" value="Genomic_DNA"/>
</dbReference>
<evidence type="ECO:0000259" key="3">
    <source>
        <dbReference type="PROSITE" id="PS50011"/>
    </source>
</evidence>
<dbReference type="AlphaFoldDB" id="A0A8T0TNC5"/>
<accession>A0A8T0TNC5</accession>
<dbReference type="InterPro" id="IPR000719">
    <property type="entry name" value="Prot_kinase_dom"/>
</dbReference>
<dbReference type="InterPro" id="IPR008266">
    <property type="entry name" value="Tyr_kinase_AS"/>
</dbReference>
<dbReference type="SUPFAM" id="SSF56112">
    <property type="entry name" value="Protein kinase-like (PK-like)"/>
    <property type="match status" value="1"/>
</dbReference>
<dbReference type="PROSITE" id="PS50011">
    <property type="entry name" value="PROTEIN_KINASE_DOM"/>
    <property type="match status" value="1"/>
</dbReference>
<evidence type="ECO:0000256" key="2">
    <source>
        <dbReference type="ARBA" id="ARBA00022840"/>
    </source>
</evidence>
<dbReference type="PANTHER" id="PTHR24055">
    <property type="entry name" value="MITOGEN-ACTIVATED PROTEIN KINASE"/>
    <property type="match status" value="1"/>
</dbReference>
<dbReference type="InterPro" id="IPR050117">
    <property type="entry name" value="MAPK"/>
</dbReference>
<protein>
    <recommendedName>
        <fullName evidence="3">Protein kinase domain-containing protein</fullName>
    </recommendedName>
</protein>
<dbReference type="InterPro" id="IPR020635">
    <property type="entry name" value="Tyr_kinase_cat_dom"/>
</dbReference>
<dbReference type="SMART" id="SM00219">
    <property type="entry name" value="TyrKc"/>
    <property type="match status" value="1"/>
</dbReference>